<dbReference type="GO" id="GO:0003723">
    <property type="term" value="F:RNA binding"/>
    <property type="evidence" value="ECO:0007669"/>
    <property type="project" value="InterPro"/>
</dbReference>
<dbReference type="GO" id="GO:0022625">
    <property type="term" value="C:cytosolic large ribosomal subunit"/>
    <property type="evidence" value="ECO:0007669"/>
    <property type="project" value="TreeGrafter"/>
</dbReference>
<dbReference type="GO" id="GO:0003735">
    <property type="term" value="F:structural constituent of ribosome"/>
    <property type="evidence" value="ECO:0007669"/>
    <property type="project" value="InterPro"/>
</dbReference>
<dbReference type="Gene3D" id="6.10.250.2270">
    <property type="match status" value="1"/>
</dbReference>
<evidence type="ECO:0000256" key="3">
    <source>
        <dbReference type="ARBA" id="ARBA00023274"/>
    </source>
</evidence>
<proteinExistence type="inferred from homology"/>
<dbReference type="PANTHER" id="PTHR11127:SF2">
    <property type="entry name" value="LARGE RIBOSOMAL SUBUNIT PROTEIN EL14"/>
    <property type="match status" value="1"/>
</dbReference>
<protein>
    <recommendedName>
        <fullName evidence="4">Large ribosomal subunit protein eL14</fullName>
    </recommendedName>
    <alternativeName>
        <fullName evidence="5">60S ribosomal protein L14</fullName>
    </alternativeName>
</protein>
<dbReference type="SUPFAM" id="SSF50104">
    <property type="entry name" value="Translation proteins SH3-like domain"/>
    <property type="match status" value="1"/>
</dbReference>
<dbReference type="Gene3D" id="2.30.30.30">
    <property type="match status" value="1"/>
</dbReference>
<evidence type="ECO:0000259" key="6">
    <source>
        <dbReference type="Pfam" id="PF01929"/>
    </source>
</evidence>
<keyword evidence="2" id="KW-0689">Ribosomal protein</keyword>
<evidence type="ECO:0000313" key="8">
    <source>
        <dbReference type="WBParaSite" id="BXY_0154000.1"/>
    </source>
</evidence>
<evidence type="ECO:0000256" key="1">
    <source>
        <dbReference type="ARBA" id="ARBA00006592"/>
    </source>
</evidence>
<comment type="similarity">
    <text evidence="1">Belongs to the eukaryotic ribosomal protein eL14 family.</text>
</comment>
<accession>A0A1I7RLF5</accession>
<dbReference type="GO" id="GO:0006412">
    <property type="term" value="P:translation"/>
    <property type="evidence" value="ECO:0007669"/>
    <property type="project" value="InterPro"/>
</dbReference>
<evidence type="ECO:0000256" key="5">
    <source>
        <dbReference type="ARBA" id="ARBA00035318"/>
    </source>
</evidence>
<keyword evidence="3" id="KW-0687">Ribonucleoprotein</keyword>
<dbReference type="Pfam" id="PF01929">
    <property type="entry name" value="Ribosomal_L14e"/>
    <property type="match status" value="1"/>
</dbReference>
<evidence type="ECO:0000256" key="4">
    <source>
        <dbReference type="ARBA" id="ARBA00035215"/>
    </source>
</evidence>
<feature type="domain" description="Large ribosomal subunit protein eL14" evidence="6">
    <location>
        <begin position="82"/>
        <end position="154"/>
    </location>
</feature>
<reference evidence="8" key="1">
    <citation type="submission" date="2016-11" db="UniProtKB">
        <authorList>
            <consortium name="WormBaseParasite"/>
        </authorList>
    </citation>
    <scope>IDENTIFICATION</scope>
</reference>
<dbReference type="InterPro" id="IPR014722">
    <property type="entry name" value="Rib_uL2_dom2"/>
</dbReference>
<dbReference type="InterPro" id="IPR002784">
    <property type="entry name" value="Ribosomal_eL14_dom"/>
</dbReference>
<dbReference type="GO" id="GO:0042273">
    <property type="term" value="P:ribosomal large subunit biogenesis"/>
    <property type="evidence" value="ECO:0007669"/>
    <property type="project" value="TreeGrafter"/>
</dbReference>
<dbReference type="InterPro" id="IPR008991">
    <property type="entry name" value="Translation_prot_SH3-like_sf"/>
</dbReference>
<dbReference type="Proteomes" id="UP000095284">
    <property type="component" value="Unplaced"/>
</dbReference>
<evidence type="ECO:0000313" key="7">
    <source>
        <dbReference type="Proteomes" id="UP000095284"/>
    </source>
</evidence>
<organism evidence="7 8">
    <name type="scientific">Bursaphelenchus xylophilus</name>
    <name type="common">Pinewood nematode worm</name>
    <name type="synonym">Aphelenchoides xylophilus</name>
    <dbReference type="NCBI Taxonomy" id="6326"/>
    <lineage>
        <taxon>Eukaryota</taxon>
        <taxon>Metazoa</taxon>
        <taxon>Ecdysozoa</taxon>
        <taxon>Nematoda</taxon>
        <taxon>Chromadorea</taxon>
        <taxon>Rhabditida</taxon>
        <taxon>Tylenchina</taxon>
        <taxon>Tylenchomorpha</taxon>
        <taxon>Aphelenchoidea</taxon>
        <taxon>Aphelenchoididae</taxon>
        <taxon>Bursaphelenchus</taxon>
    </lineage>
</organism>
<evidence type="ECO:0000256" key="2">
    <source>
        <dbReference type="ARBA" id="ARBA00022980"/>
    </source>
</evidence>
<dbReference type="CDD" id="cd23702">
    <property type="entry name" value="eL14"/>
    <property type="match status" value="1"/>
</dbReference>
<dbReference type="AlphaFoldDB" id="A0A1I7RLF5"/>
<name>A0A1I7RLF5_BURXY</name>
<dbReference type="PANTHER" id="PTHR11127">
    <property type="entry name" value="60S RIBOSOMAL PROTEIN L14"/>
    <property type="match status" value="1"/>
</dbReference>
<dbReference type="eggNOG" id="KOG3421">
    <property type="taxonomic scope" value="Eukaryota"/>
</dbReference>
<dbReference type="WBParaSite" id="BXY_0154000.1">
    <property type="protein sequence ID" value="BXY_0154000.1"/>
    <property type="gene ID" value="BXY_0154000"/>
</dbReference>
<sequence length="172" mass="19693">MAASLDFTFRFHWSGLVDVEQSRNYSFVFHSSANMPIFNKYVELGRVVFIAKGKDEGKLAVIVDVVDGNKALVDGPSSGVIRGVRNFKDLHLTKFRIPLRVGQRTKLVKKAYDEAKINEKWSETNWAQKLQKRQIRAGLNDFERFKVSRVKQLKNRAIRLELGKLKKAAGKK</sequence>
<dbReference type="InterPro" id="IPR039660">
    <property type="entry name" value="Ribosomal_eL14"/>
</dbReference>